<proteinExistence type="predicted"/>
<feature type="region of interest" description="Disordered" evidence="1">
    <location>
        <begin position="1"/>
        <end position="30"/>
    </location>
</feature>
<dbReference type="EMBL" id="KZ613475">
    <property type="protein sequence ID" value="PMD23401.1"/>
    <property type="molecule type" value="Genomic_DNA"/>
</dbReference>
<dbReference type="AlphaFoldDB" id="A0A2J6QAW7"/>
<accession>A0A2J6QAW7</accession>
<evidence type="ECO:0000313" key="3">
    <source>
        <dbReference type="Proteomes" id="UP000235672"/>
    </source>
</evidence>
<organism evidence="2 3">
    <name type="scientific">Hyaloscypha hepaticicola</name>
    <dbReference type="NCBI Taxonomy" id="2082293"/>
    <lineage>
        <taxon>Eukaryota</taxon>
        <taxon>Fungi</taxon>
        <taxon>Dikarya</taxon>
        <taxon>Ascomycota</taxon>
        <taxon>Pezizomycotina</taxon>
        <taxon>Leotiomycetes</taxon>
        <taxon>Helotiales</taxon>
        <taxon>Hyaloscyphaceae</taxon>
        <taxon>Hyaloscypha</taxon>
    </lineage>
</organism>
<sequence>MASERYPERQTFLADPTPPQTTIPSTSKMTKPFPSYAASKGAVKSYIRALLANYKPTPGQSQGHGISKDTSTFSIRKSKGGLSTLASFQSIRSLAMMSPTEAALSKIWFNGAHLRLLLHIGSLRRELRLLGFEDEVASWLSRELLERFKELGLKGKGKQWERKMDQQREDEKSVGCLRWLCINY</sequence>
<evidence type="ECO:0000256" key="1">
    <source>
        <dbReference type="SAM" id="MobiDB-lite"/>
    </source>
</evidence>
<gene>
    <name evidence="2" type="ORF">NA56DRAFT_644280</name>
</gene>
<name>A0A2J6QAW7_9HELO</name>
<reference evidence="2 3" key="1">
    <citation type="submission" date="2016-05" db="EMBL/GenBank/DDBJ databases">
        <title>A degradative enzymes factory behind the ericoid mycorrhizal symbiosis.</title>
        <authorList>
            <consortium name="DOE Joint Genome Institute"/>
            <person name="Martino E."/>
            <person name="Morin E."/>
            <person name="Grelet G."/>
            <person name="Kuo A."/>
            <person name="Kohler A."/>
            <person name="Daghino S."/>
            <person name="Barry K."/>
            <person name="Choi C."/>
            <person name="Cichocki N."/>
            <person name="Clum A."/>
            <person name="Copeland A."/>
            <person name="Hainaut M."/>
            <person name="Haridas S."/>
            <person name="Labutti K."/>
            <person name="Lindquist E."/>
            <person name="Lipzen A."/>
            <person name="Khouja H.-R."/>
            <person name="Murat C."/>
            <person name="Ohm R."/>
            <person name="Olson A."/>
            <person name="Spatafora J."/>
            <person name="Veneault-Fourrey C."/>
            <person name="Henrissat B."/>
            <person name="Grigoriev I."/>
            <person name="Martin F."/>
            <person name="Perotto S."/>
        </authorList>
    </citation>
    <scope>NUCLEOTIDE SEQUENCE [LARGE SCALE GENOMIC DNA]</scope>
    <source>
        <strain evidence="2 3">UAMH 7357</strain>
    </source>
</reference>
<evidence type="ECO:0000313" key="2">
    <source>
        <dbReference type="EMBL" id="PMD23401.1"/>
    </source>
</evidence>
<dbReference type="OrthoDB" id="3542078at2759"/>
<keyword evidence="3" id="KW-1185">Reference proteome</keyword>
<protein>
    <submittedName>
        <fullName evidence="2">Uncharacterized protein</fullName>
    </submittedName>
</protein>
<dbReference type="Proteomes" id="UP000235672">
    <property type="component" value="Unassembled WGS sequence"/>
</dbReference>